<feature type="transmembrane region" description="Helical" evidence="8">
    <location>
        <begin position="408"/>
        <end position="430"/>
    </location>
</feature>
<feature type="transmembrane region" description="Helical" evidence="8">
    <location>
        <begin position="131"/>
        <end position="154"/>
    </location>
</feature>
<feature type="transmembrane region" description="Helical" evidence="8">
    <location>
        <begin position="21"/>
        <end position="42"/>
    </location>
</feature>
<evidence type="ECO:0000256" key="5">
    <source>
        <dbReference type="ARBA" id="ARBA00022989"/>
    </source>
</evidence>
<dbReference type="OrthoDB" id="9810952at2"/>
<feature type="transmembrane region" description="Helical" evidence="8">
    <location>
        <begin position="193"/>
        <end position="213"/>
    </location>
</feature>
<evidence type="ECO:0000256" key="7">
    <source>
        <dbReference type="ARBA" id="ARBA00023136"/>
    </source>
</evidence>
<keyword evidence="5 8" id="KW-1133">Transmembrane helix</keyword>
<evidence type="ECO:0000256" key="1">
    <source>
        <dbReference type="ARBA" id="ARBA00004651"/>
    </source>
</evidence>
<dbReference type="GO" id="GO:0030001">
    <property type="term" value="P:metal ion transport"/>
    <property type="evidence" value="ECO:0007669"/>
    <property type="project" value="UniProtKB-ARBA"/>
</dbReference>
<dbReference type="GO" id="GO:0008324">
    <property type="term" value="F:monoatomic cation transmembrane transporter activity"/>
    <property type="evidence" value="ECO:0007669"/>
    <property type="project" value="InterPro"/>
</dbReference>
<evidence type="ECO:0000256" key="4">
    <source>
        <dbReference type="ARBA" id="ARBA00022692"/>
    </source>
</evidence>
<keyword evidence="10" id="KW-1185">Reference proteome</keyword>
<feature type="transmembrane region" description="Helical" evidence="8">
    <location>
        <begin position="234"/>
        <end position="252"/>
    </location>
</feature>
<evidence type="ECO:0000313" key="9">
    <source>
        <dbReference type="EMBL" id="RAI00345.1"/>
    </source>
</evidence>
<evidence type="ECO:0000256" key="6">
    <source>
        <dbReference type="ARBA" id="ARBA00023065"/>
    </source>
</evidence>
<keyword evidence="3" id="KW-1003">Cell membrane</keyword>
<dbReference type="GO" id="GO:0005886">
    <property type="term" value="C:plasma membrane"/>
    <property type="evidence" value="ECO:0007669"/>
    <property type="project" value="UniProtKB-SubCell"/>
</dbReference>
<evidence type="ECO:0000313" key="10">
    <source>
        <dbReference type="Proteomes" id="UP000249590"/>
    </source>
</evidence>
<dbReference type="Pfam" id="PF02386">
    <property type="entry name" value="TrkH"/>
    <property type="match status" value="1"/>
</dbReference>
<keyword evidence="4 8" id="KW-0812">Transmembrane</keyword>
<keyword evidence="6" id="KW-0406">Ion transport</keyword>
<reference evidence="9 10" key="1">
    <citation type="submission" date="2018-05" db="EMBL/GenBank/DDBJ databases">
        <title>Acuticoccus sediminis sp. nov., isolated from deep-sea sediment of Indian Ocean.</title>
        <authorList>
            <person name="Liu X."/>
            <person name="Lai Q."/>
            <person name="Du Y."/>
            <person name="Sun F."/>
            <person name="Zhang X."/>
            <person name="Wang S."/>
            <person name="Shao Z."/>
        </authorList>
    </citation>
    <scope>NUCLEOTIDE SEQUENCE [LARGE SCALE GENOMIC DNA]</scope>
    <source>
        <strain evidence="9 10">PTG4-2</strain>
    </source>
</reference>
<gene>
    <name evidence="9" type="ORF">DLJ53_21315</name>
</gene>
<dbReference type="PANTHER" id="PTHR32024:SF1">
    <property type="entry name" value="KTR SYSTEM POTASSIUM UPTAKE PROTEIN B"/>
    <property type="match status" value="1"/>
</dbReference>
<evidence type="ECO:0000256" key="3">
    <source>
        <dbReference type="ARBA" id="ARBA00022475"/>
    </source>
</evidence>
<comment type="caution">
    <text evidence="9">The sequence shown here is derived from an EMBL/GenBank/DDBJ whole genome shotgun (WGS) entry which is preliminary data.</text>
</comment>
<evidence type="ECO:0000256" key="2">
    <source>
        <dbReference type="ARBA" id="ARBA00022448"/>
    </source>
</evidence>
<feature type="transmembrane region" description="Helical" evidence="8">
    <location>
        <begin position="161"/>
        <end position="181"/>
    </location>
</feature>
<accession>A0A8B2NL61</accession>
<feature type="transmembrane region" description="Helical" evidence="8">
    <location>
        <begin position="80"/>
        <end position="102"/>
    </location>
</feature>
<keyword evidence="2" id="KW-0813">Transport</keyword>
<feature type="transmembrane region" description="Helical" evidence="8">
    <location>
        <begin position="286"/>
        <end position="305"/>
    </location>
</feature>
<evidence type="ECO:0000256" key="8">
    <source>
        <dbReference type="SAM" id="Phobius"/>
    </source>
</evidence>
<feature type="transmembrane region" description="Helical" evidence="8">
    <location>
        <begin position="381"/>
        <end position="402"/>
    </location>
</feature>
<feature type="transmembrane region" description="Helical" evidence="8">
    <location>
        <begin position="350"/>
        <end position="369"/>
    </location>
</feature>
<dbReference type="Proteomes" id="UP000249590">
    <property type="component" value="Unassembled WGS sequence"/>
</dbReference>
<sequence>MHRRIATAVLSRLNRMSTARLLLVGYSSYMALGFVLLSLPFLQNAPVAPLDNLFIATSAVSTTGLVTVDPGSSYNLAGEIVILALFQVGGLGYMTFSSYLVLALRQKLSRGRQRTVRAAFDLPPEISVPGFLRAVVVFTLTVELLGAAALYYLFAGAGDDNALWSAIFHAVSAFCTAGFSLNPNGLEAYVGNVGVNVVVSLLSLSGAIGFIVVSDMWRALSGQERRLGETSRTILFFTLAIVSVAFLVILFTDETLVARPWDERALAAFFQAMSASTTVGFNTVPINSLGMGAIVVLMLLMIVGASPSGTGGGLKTTTFAVLWGIVSAVLRRRDEVIVLGREVPLRTVRSAAAALVFYCGLLLTGLLVLAHSDVHKAFEALLFEAISALGTVGLSLGITGDLSDVGKVVIIVLMAAGRVGILTFGLALALPGSRSTRSRTASLADDKTVMLDGPE</sequence>
<dbReference type="PANTHER" id="PTHR32024">
    <property type="entry name" value="TRK SYSTEM POTASSIUM UPTAKE PROTEIN TRKG-RELATED"/>
    <property type="match status" value="1"/>
</dbReference>
<dbReference type="EMBL" id="QHHQ01000004">
    <property type="protein sequence ID" value="RAI00345.1"/>
    <property type="molecule type" value="Genomic_DNA"/>
</dbReference>
<dbReference type="InterPro" id="IPR003445">
    <property type="entry name" value="Cat_transpt"/>
</dbReference>
<protein>
    <submittedName>
        <fullName evidence="9">Potassium transporter KtrB</fullName>
    </submittedName>
</protein>
<organism evidence="9 10">
    <name type="scientific">Acuticoccus sediminis</name>
    <dbReference type="NCBI Taxonomy" id="2184697"/>
    <lineage>
        <taxon>Bacteria</taxon>
        <taxon>Pseudomonadati</taxon>
        <taxon>Pseudomonadota</taxon>
        <taxon>Alphaproteobacteria</taxon>
        <taxon>Hyphomicrobiales</taxon>
        <taxon>Amorphaceae</taxon>
        <taxon>Acuticoccus</taxon>
    </lineage>
</organism>
<dbReference type="AlphaFoldDB" id="A0A8B2NL61"/>
<keyword evidence="7 8" id="KW-0472">Membrane</keyword>
<proteinExistence type="predicted"/>
<comment type="subcellular location">
    <subcellularLocation>
        <location evidence="1">Cell membrane</location>
        <topology evidence="1">Multi-pass membrane protein</topology>
    </subcellularLocation>
</comment>
<name>A0A8B2NL61_9HYPH</name>